<dbReference type="PANTHER" id="PTHR48106">
    <property type="entry name" value="QUINONE OXIDOREDUCTASE PIG3-RELATED"/>
    <property type="match status" value="1"/>
</dbReference>
<keyword evidence="1" id="KW-0521">NADP</keyword>
<organism evidence="4 5">
    <name type="scientific">Rossellomorea vietnamensis</name>
    <dbReference type="NCBI Taxonomy" id="218284"/>
    <lineage>
        <taxon>Bacteria</taxon>
        <taxon>Bacillati</taxon>
        <taxon>Bacillota</taxon>
        <taxon>Bacilli</taxon>
        <taxon>Bacillales</taxon>
        <taxon>Bacillaceae</taxon>
        <taxon>Rossellomorea</taxon>
    </lineage>
</organism>
<evidence type="ECO:0000256" key="2">
    <source>
        <dbReference type="ARBA" id="ARBA00023002"/>
    </source>
</evidence>
<dbReference type="SUPFAM" id="SSF51735">
    <property type="entry name" value="NAD(P)-binding Rossmann-fold domains"/>
    <property type="match status" value="1"/>
</dbReference>
<evidence type="ECO:0000313" key="4">
    <source>
        <dbReference type="EMBL" id="KPL57657.1"/>
    </source>
</evidence>
<dbReference type="SUPFAM" id="SSF50129">
    <property type="entry name" value="GroES-like"/>
    <property type="match status" value="1"/>
</dbReference>
<dbReference type="InterPro" id="IPR036291">
    <property type="entry name" value="NAD(P)-bd_dom_sf"/>
</dbReference>
<dbReference type="GO" id="GO:0003960">
    <property type="term" value="F:quinone reductase (NADPH) activity"/>
    <property type="evidence" value="ECO:0007669"/>
    <property type="project" value="TreeGrafter"/>
</dbReference>
<dbReference type="GO" id="GO:0005829">
    <property type="term" value="C:cytosol"/>
    <property type="evidence" value="ECO:0007669"/>
    <property type="project" value="TreeGrafter"/>
</dbReference>
<dbReference type="GO" id="GO:0070402">
    <property type="term" value="F:NADPH binding"/>
    <property type="evidence" value="ECO:0007669"/>
    <property type="project" value="TreeGrafter"/>
</dbReference>
<dbReference type="Proteomes" id="UP000050398">
    <property type="component" value="Unassembled WGS sequence"/>
</dbReference>
<reference evidence="4 5" key="1">
    <citation type="submission" date="2015-08" db="EMBL/GenBank/DDBJ databases">
        <title>Draft Genome Sequence of Bacillus vietnamensis UCD-SED5.</title>
        <authorList>
            <person name="Lee R.D."/>
            <person name="Jospin G."/>
            <person name="Lang J.M."/>
            <person name="Coil D.A."/>
            <person name="Eisen J.A."/>
        </authorList>
    </citation>
    <scope>NUCLEOTIDE SEQUENCE [LARGE SCALE GENOMIC DNA]</scope>
    <source>
        <strain evidence="4 5">UCD-SED5</strain>
    </source>
</reference>
<protein>
    <submittedName>
        <fullName evidence="4">Quinone oxidoreductase</fullName>
    </submittedName>
</protein>
<feature type="domain" description="Enoyl reductase (ER)" evidence="3">
    <location>
        <begin position="10"/>
        <end position="320"/>
    </location>
</feature>
<dbReference type="GO" id="GO:0008270">
    <property type="term" value="F:zinc ion binding"/>
    <property type="evidence" value="ECO:0007669"/>
    <property type="project" value="InterPro"/>
</dbReference>
<dbReference type="Pfam" id="PF00107">
    <property type="entry name" value="ADH_zinc_N"/>
    <property type="match status" value="1"/>
</dbReference>
<dbReference type="InterPro" id="IPR002364">
    <property type="entry name" value="Quin_OxRdtase/zeta-crystal_CS"/>
</dbReference>
<dbReference type="Pfam" id="PF08240">
    <property type="entry name" value="ADH_N"/>
    <property type="match status" value="1"/>
</dbReference>
<evidence type="ECO:0000313" key="5">
    <source>
        <dbReference type="Proteomes" id="UP000050398"/>
    </source>
</evidence>
<name>A0A0P6WN67_9BACI</name>
<dbReference type="EMBL" id="LIXZ01000034">
    <property type="protein sequence ID" value="KPL57657.1"/>
    <property type="molecule type" value="Genomic_DNA"/>
</dbReference>
<dbReference type="AlphaFoldDB" id="A0A0P6WN67"/>
<proteinExistence type="predicted"/>
<dbReference type="InterPro" id="IPR020843">
    <property type="entry name" value="ER"/>
</dbReference>
<dbReference type="Gene3D" id="3.90.180.10">
    <property type="entry name" value="Medium-chain alcohol dehydrogenases, catalytic domain"/>
    <property type="match status" value="1"/>
</dbReference>
<dbReference type="InterPro" id="IPR011032">
    <property type="entry name" value="GroES-like_sf"/>
</dbReference>
<comment type="caution">
    <text evidence="4">The sequence shown here is derived from an EMBL/GenBank/DDBJ whole genome shotgun (WGS) entry which is preliminary data.</text>
</comment>
<dbReference type="PANTHER" id="PTHR48106:SF13">
    <property type="entry name" value="QUINONE OXIDOREDUCTASE-RELATED"/>
    <property type="match status" value="1"/>
</dbReference>
<evidence type="ECO:0000259" key="3">
    <source>
        <dbReference type="SMART" id="SM00829"/>
    </source>
</evidence>
<dbReference type="PROSITE" id="PS01162">
    <property type="entry name" value="QOR_ZETA_CRYSTAL"/>
    <property type="match status" value="1"/>
</dbReference>
<sequence length="324" mass="35111">MKAVLLEEFGGPEVLRFKEIDIPSINSNEVLIKVKNTSVNFADIKNRKGKKAKGNFPLMLGLDAAGIIEQVGSNVRDLKVGQRVIAFPKNGSYAEYVVADDILTFPIPEEIDFREAAASPIVTFLSFILLKKISRIEKGETVLVHSASGGVGTTAIQLAKMLGASTVIGTVGNENKSTIAKEAGADYVFTYESFSEKVNAVTGNKGVNIILDSMAGKVSEESLECLAPYGRLVHFGNSSGQVGTFKTKDLHSSCRSVLGFSLGSTRKKRPYLLKEVAEEVFDCLTSGKLKIKIGHEFDLKDSANAHTLMESRQHLGKILLNVEQ</sequence>
<dbReference type="InterPro" id="IPR013149">
    <property type="entry name" value="ADH-like_C"/>
</dbReference>
<dbReference type="RefSeq" id="WP_060675031.1">
    <property type="nucleotide sequence ID" value="NZ_LIXZ01000034.1"/>
</dbReference>
<dbReference type="Gene3D" id="3.40.50.720">
    <property type="entry name" value="NAD(P)-binding Rossmann-like Domain"/>
    <property type="match status" value="1"/>
</dbReference>
<accession>A0A0P6WN67</accession>
<gene>
    <name evidence="4" type="ORF">AM506_21080</name>
</gene>
<evidence type="ECO:0000256" key="1">
    <source>
        <dbReference type="ARBA" id="ARBA00022857"/>
    </source>
</evidence>
<dbReference type="SMART" id="SM00829">
    <property type="entry name" value="PKS_ER"/>
    <property type="match status" value="1"/>
</dbReference>
<dbReference type="GO" id="GO:0035925">
    <property type="term" value="F:mRNA 3'-UTR AU-rich region binding"/>
    <property type="evidence" value="ECO:0007669"/>
    <property type="project" value="TreeGrafter"/>
</dbReference>
<dbReference type="PATRIC" id="fig|218284.4.peg.3023"/>
<dbReference type="OrthoDB" id="9787435at2"/>
<dbReference type="InterPro" id="IPR013154">
    <property type="entry name" value="ADH-like_N"/>
</dbReference>
<keyword evidence="2" id="KW-0560">Oxidoreductase</keyword>